<feature type="region of interest" description="Disordered" evidence="1">
    <location>
        <begin position="89"/>
        <end position="117"/>
    </location>
</feature>
<feature type="compositionally biased region" description="Basic residues" evidence="1">
    <location>
        <begin position="25"/>
        <end position="35"/>
    </location>
</feature>
<name>A0A5N5CZS7_9PEZI</name>
<reference evidence="2 3" key="1">
    <citation type="journal article" date="2019" name="Sci. Rep.">
        <title>A multi-omics analysis of the grapevine pathogen Lasiodiplodia theobromae reveals that temperature affects the expression of virulence- and pathogenicity-related genes.</title>
        <authorList>
            <person name="Felix C."/>
            <person name="Meneses R."/>
            <person name="Goncalves M.F.M."/>
            <person name="Tilleman L."/>
            <person name="Duarte A.S."/>
            <person name="Jorrin-Novo J.V."/>
            <person name="Van de Peer Y."/>
            <person name="Deforce D."/>
            <person name="Van Nieuwerburgh F."/>
            <person name="Esteves A.C."/>
            <person name="Alves A."/>
        </authorList>
    </citation>
    <scope>NUCLEOTIDE SEQUENCE [LARGE SCALE GENOMIC DNA]</scope>
    <source>
        <strain evidence="2 3">LA-SOL3</strain>
    </source>
</reference>
<proteinExistence type="predicted"/>
<dbReference type="AlphaFoldDB" id="A0A5N5CZS7"/>
<keyword evidence="3" id="KW-1185">Reference proteome</keyword>
<dbReference type="OrthoDB" id="4167490at2759"/>
<sequence>MELTPVRARGKRKTRPNQAADLPAGKKRRPGRPRTRPLSPLRAWKPKYLELQQQWHPGREILPPGKDLPARPITKWDLPLPWLEELPGSLSQSQTQTDTQMSTLPDGAQTPLIKKKKRRSSYMRKLSPLERLPAEVLQQIFLNSMNMNLPVASIELLHKLNSDHIKLEFSFRMLYWPDDEERTENMDLPNMQGKLLSLRFFDWDFYKKYAAKACERFGAWPWLQEQDPHATLEELLLRREADYDVLDRFNLGCEHAEEIPPFLRLHEKTPLPAKLLKGPWYYGKHMMLRFFFIQNLGIDHDNSTTSETLIEGLMGIAKEKESDYIEIAKWLICIAIASEVQLPQKLLRRAVIDGGCDEDLVESMLTWSLHSEIEYFDPMLWNWAERAPEKQKGRWLMNQLRAAATNKEELVAEEQAEEE</sequence>
<evidence type="ECO:0000256" key="1">
    <source>
        <dbReference type="SAM" id="MobiDB-lite"/>
    </source>
</evidence>
<feature type="compositionally biased region" description="Low complexity" evidence="1">
    <location>
        <begin position="89"/>
        <end position="103"/>
    </location>
</feature>
<dbReference type="EMBL" id="VCHE01000121">
    <property type="protein sequence ID" value="KAB2570837.1"/>
    <property type="molecule type" value="Genomic_DNA"/>
</dbReference>
<evidence type="ECO:0000313" key="2">
    <source>
        <dbReference type="EMBL" id="KAB2570837.1"/>
    </source>
</evidence>
<comment type="caution">
    <text evidence="2">The sequence shown here is derived from an EMBL/GenBank/DDBJ whole genome shotgun (WGS) entry which is preliminary data.</text>
</comment>
<gene>
    <name evidence="2" type="ORF">DBV05_g10501</name>
</gene>
<dbReference type="Proteomes" id="UP000325902">
    <property type="component" value="Unassembled WGS sequence"/>
</dbReference>
<protein>
    <submittedName>
        <fullName evidence="2">Uncharacterized protein</fullName>
    </submittedName>
</protein>
<feature type="region of interest" description="Disordered" evidence="1">
    <location>
        <begin position="1"/>
        <end position="43"/>
    </location>
</feature>
<accession>A0A5N5CZS7</accession>
<evidence type="ECO:0000313" key="3">
    <source>
        <dbReference type="Proteomes" id="UP000325902"/>
    </source>
</evidence>
<organism evidence="2 3">
    <name type="scientific">Lasiodiplodia theobromae</name>
    <dbReference type="NCBI Taxonomy" id="45133"/>
    <lineage>
        <taxon>Eukaryota</taxon>
        <taxon>Fungi</taxon>
        <taxon>Dikarya</taxon>
        <taxon>Ascomycota</taxon>
        <taxon>Pezizomycotina</taxon>
        <taxon>Dothideomycetes</taxon>
        <taxon>Dothideomycetes incertae sedis</taxon>
        <taxon>Botryosphaeriales</taxon>
        <taxon>Botryosphaeriaceae</taxon>
        <taxon>Lasiodiplodia</taxon>
    </lineage>
</organism>